<dbReference type="AlphaFoldDB" id="A0A8J8ND71"/>
<comment type="caution">
    <text evidence="6">The sequence shown here is derived from an EMBL/GenBank/DDBJ whole genome shotgun (WGS) entry which is preliminary data.</text>
</comment>
<evidence type="ECO:0000256" key="4">
    <source>
        <dbReference type="PROSITE-ProRule" id="PRU00221"/>
    </source>
</evidence>
<evidence type="ECO:0000313" key="7">
    <source>
        <dbReference type="Proteomes" id="UP000785679"/>
    </source>
</evidence>
<dbReference type="PROSITE" id="PS50082">
    <property type="entry name" value="WD_REPEATS_2"/>
    <property type="match status" value="1"/>
</dbReference>
<organism evidence="6 7">
    <name type="scientific">Halteria grandinella</name>
    <dbReference type="NCBI Taxonomy" id="5974"/>
    <lineage>
        <taxon>Eukaryota</taxon>
        <taxon>Sar</taxon>
        <taxon>Alveolata</taxon>
        <taxon>Ciliophora</taxon>
        <taxon>Intramacronucleata</taxon>
        <taxon>Spirotrichea</taxon>
        <taxon>Stichotrichia</taxon>
        <taxon>Sporadotrichida</taxon>
        <taxon>Halteriidae</taxon>
        <taxon>Halteria</taxon>
    </lineage>
</organism>
<dbReference type="SUPFAM" id="SSF50978">
    <property type="entry name" value="WD40 repeat-like"/>
    <property type="match status" value="1"/>
</dbReference>
<gene>
    <name evidence="6" type="ORF">FGO68_gene1974</name>
</gene>
<evidence type="ECO:0000256" key="2">
    <source>
        <dbReference type="ARBA" id="ARBA00022574"/>
    </source>
</evidence>
<dbReference type="EMBL" id="RRYP01020227">
    <property type="protein sequence ID" value="TNV72997.1"/>
    <property type="molecule type" value="Genomic_DNA"/>
</dbReference>
<dbReference type="InterPro" id="IPR001680">
    <property type="entry name" value="WD40_rpt"/>
</dbReference>
<dbReference type="GO" id="GO:0006364">
    <property type="term" value="P:rRNA processing"/>
    <property type="evidence" value="ECO:0007669"/>
    <property type="project" value="InterPro"/>
</dbReference>
<evidence type="ECO:0000313" key="6">
    <source>
        <dbReference type="EMBL" id="TNV72997.1"/>
    </source>
</evidence>
<dbReference type="PROSITE" id="PS00678">
    <property type="entry name" value="WD_REPEATS_1"/>
    <property type="match status" value="1"/>
</dbReference>
<keyword evidence="1" id="KW-0597">Phosphoprotein</keyword>
<feature type="compositionally biased region" description="Acidic residues" evidence="5">
    <location>
        <begin position="18"/>
        <end position="30"/>
    </location>
</feature>
<dbReference type="InterPro" id="IPR019775">
    <property type="entry name" value="WD40_repeat_CS"/>
</dbReference>
<evidence type="ECO:0008006" key="8">
    <source>
        <dbReference type="Google" id="ProtNLM"/>
    </source>
</evidence>
<feature type="repeat" description="WD" evidence="4">
    <location>
        <begin position="148"/>
        <end position="190"/>
    </location>
</feature>
<protein>
    <recommendedName>
        <fullName evidence="8">Periodic tryptophan protein 1 homolog</fullName>
    </recommendedName>
</protein>
<dbReference type="InterPro" id="IPR036322">
    <property type="entry name" value="WD40_repeat_dom_sf"/>
</dbReference>
<dbReference type="InterPro" id="IPR044285">
    <property type="entry name" value="PWP1"/>
</dbReference>
<dbReference type="Gene3D" id="2.130.10.10">
    <property type="entry name" value="YVTN repeat-like/Quinoprotein amine dehydrogenase"/>
    <property type="match status" value="1"/>
</dbReference>
<sequence>MAGAGEAKKAKKSRRDDYPEELEDSEEEKEDYTIRKSDALIVAATAEDEHSNLEVYVYDHKTSDLYVHHEIILSSYPLCMEWLSSYGGKRTNLVIVGTFLPQIEIWNLDSEDCEPVYTLGGVVEEKQKKKKKALKAGLKQAESKPNSEISHTDAVMSLSLNPFQKEYLASGSADTTVKIWDLEELQCKANLTNLHKNKVQLVRWNHLNEQLLLTGGYDRVLNVADVRERPVGASAVKFRLRKEVKDLESGAWHPFSEHNFAVTTESGIVLGYDTRKPDASVFEIKASEKACSNLSFSPHIPNMMATRISPGCSRQAAPREKQPCGTLRKAKPWASISLARLIKRD</sequence>
<dbReference type="GO" id="GO:0005634">
    <property type="term" value="C:nucleus"/>
    <property type="evidence" value="ECO:0007669"/>
    <property type="project" value="TreeGrafter"/>
</dbReference>
<dbReference type="PANTHER" id="PTHR14091">
    <property type="entry name" value="PERIODIC TRYPTOPHAN PROTEIN 1"/>
    <property type="match status" value="1"/>
</dbReference>
<keyword evidence="2 4" id="KW-0853">WD repeat</keyword>
<dbReference type="Proteomes" id="UP000785679">
    <property type="component" value="Unassembled WGS sequence"/>
</dbReference>
<reference evidence="6" key="1">
    <citation type="submission" date="2019-06" db="EMBL/GenBank/DDBJ databases">
        <authorList>
            <person name="Zheng W."/>
        </authorList>
    </citation>
    <scope>NUCLEOTIDE SEQUENCE</scope>
    <source>
        <strain evidence="6">QDHG01</strain>
    </source>
</reference>
<accession>A0A8J8ND71</accession>
<dbReference type="SMART" id="SM00320">
    <property type="entry name" value="WD40"/>
    <property type="match status" value="2"/>
</dbReference>
<dbReference type="PROSITE" id="PS50294">
    <property type="entry name" value="WD_REPEATS_REGION"/>
    <property type="match status" value="1"/>
</dbReference>
<proteinExistence type="predicted"/>
<keyword evidence="3" id="KW-0677">Repeat</keyword>
<dbReference type="PANTHER" id="PTHR14091:SF0">
    <property type="entry name" value="PERIODIC TRYPTOPHAN PROTEIN 1 HOMOLOG"/>
    <property type="match status" value="1"/>
</dbReference>
<name>A0A8J8ND71_HALGN</name>
<dbReference type="OrthoDB" id="270624at2759"/>
<dbReference type="Pfam" id="PF00400">
    <property type="entry name" value="WD40"/>
    <property type="match status" value="1"/>
</dbReference>
<feature type="region of interest" description="Disordered" evidence="5">
    <location>
        <begin position="1"/>
        <end position="31"/>
    </location>
</feature>
<evidence type="ECO:0000256" key="3">
    <source>
        <dbReference type="ARBA" id="ARBA00022737"/>
    </source>
</evidence>
<evidence type="ECO:0000256" key="5">
    <source>
        <dbReference type="SAM" id="MobiDB-lite"/>
    </source>
</evidence>
<dbReference type="InterPro" id="IPR015943">
    <property type="entry name" value="WD40/YVTN_repeat-like_dom_sf"/>
</dbReference>
<evidence type="ECO:0000256" key="1">
    <source>
        <dbReference type="ARBA" id="ARBA00022553"/>
    </source>
</evidence>
<keyword evidence="7" id="KW-1185">Reference proteome</keyword>